<dbReference type="GO" id="GO:0030694">
    <property type="term" value="C:bacterial-type flagellum basal body, rod"/>
    <property type="evidence" value="ECO:0007669"/>
    <property type="project" value="InterPro"/>
</dbReference>
<dbReference type="AlphaFoldDB" id="A0A2G1MD23"/>
<evidence type="ECO:0000256" key="6">
    <source>
        <dbReference type="ARBA" id="ARBA00026072"/>
    </source>
</evidence>
<dbReference type="OrthoDB" id="9788334at2"/>
<evidence type="ECO:0000256" key="7">
    <source>
        <dbReference type="PIRNR" id="PIRNR002889"/>
    </source>
</evidence>
<accession>A0A2G1MD23</accession>
<dbReference type="InterPro" id="IPR019776">
    <property type="entry name" value="Flagellar_basal_body_rod_CS"/>
</dbReference>
<sequence length="129" mass="14014">MLDGMSFFALASKRLDWLAARQKVISENIANANTPDYRARDLARFDAVLANAQPGAVTTDPRHISSGGSHGAPRAVTDTTAWERSLDGNTVVLEQQTVKSAEVSESYRLAAQLYRKGHELLTLSATGLR</sequence>
<feature type="domain" description="Flagellar basal body rod protein N-terminal" evidence="8">
    <location>
        <begin position="18"/>
        <end position="37"/>
    </location>
</feature>
<evidence type="ECO:0000256" key="4">
    <source>
        <dbReference type="ARBA" id="ARBA00023143"/>
    </source>
</evidence>
<evidence type="ECO:0000256" key="5">
    <source>
        <dbReference type="ARBA" id="ARBA00024934"/>
    </source>
</evidence>
<evidence type="ECO:0000256" key="3">
    <source>
        <dbReference type="ARBA" id="ARBA00014376"/>
    </source>
</evidence>
<dbReference type="PROSITE" id="PS00588">
    <property type="entry name" value="FLAGELLA_BB_ROD"/>
    <property type="match status" value="1"/>
</dbReference>
<evidence type="ECO:0000313" key="10">
    <source>
        <dbReference type="Proteomes" id="UP000221860"/>
    </source>
</evidence>
<proteinExistence type="inferred from homology"/>
<evidence type="ECO:0000256" key="2">
    <source>
        <dbReference type="ARBA" id="ARBA00009677"/>
    </source>
</evidence>
<comment type="subcellular location">
    <subcellularLocation>
        <location evidence="1 7">Bacterial flagellum basal body</location>
    </subcellularLocation>
</comment>
<protein>
    <recommendedName>
        <fullName evidence="3 7">Flagellar basal body rod protein FlgB</fullName>
    </recommendedName>
</protein>
<dbReference type="RefSeq" id="WP_099278317.1">
    <property type="nucleotide sequence ID" value="NZ_KZ304973.1"/>
</dbReference>
<comment type="caution">
    <text evidence="9">The sequence shown here is derived from an EMBL/GenBank/DDBJ whole genome shotgun (WGS) entry which is preliminary data.</text>
</comment>
<dbReference type="InterPro" id="IPR006300">
    <property type="entry name" value="FlgB"/>
</dbReference>
<organism evidence="9 10">
    <name type="scientific">Limimaricola cinnabarinus</name>
    <dbReference type="NCBI Taxonomy" id="1125964"/>
    <lineage>
        <taxon>Bacteria</taxon>
        <taxon>Pseudomonadati</taxon>
        <taxon>Pseudomonadota</taxon>
        <taxon>Alphaproteobacteria</taxon>
        <taxon>Rhodobacterales</taxon>
        <taxon>Paracoccaceae</taxon>
        <taxon>Limimaricola</taxon>
    </lineage>
</organism>
<dbReference type="EMBL" id="NQWH01000033">
    <property type="protein sequence ID" value="PHP26562.1"/>
    <property type="molecule type" value="Genomic_DNA"/>
</dbReference>
<gene>
    <name evidence="9" type="primary">flgB</name>
    <name evidence="9" type="ORF">CJ301_15700</name>
</gene>
<name>A0A2G1MD23_9RHOB</name>
<dbReference type="InterPro" id="IPR001444">
    <property type="entry name" value="Flag_bb_rod_N"/>
</dbReference>
<keyword evidence="10" id="KW-1185">Reference proteome</keyword>
<dbReference type="GO" id="GO:0071973">
    <property type="term" value="P:bacterial-type flagellum-dependent cell motility"/>
    <property type="evidence" value="ECO:0007669"/>
    <property type="project" value="InterPro"/>
</dbReference>
<evidence type="ECO:0000313" key="9">
    <source>
        <dbReference type="EMBL" id="PHP26562.1"/>
    </source>
</evidence>
<dbReference type="Proteomes" id="UP000221860">
    <property type="component" value="Unassembled WGS sequence"/>
</dbReference>
<comment type="function">
    <text evidence="5 7">Structural component of flagellum, the bacterial motility apparatus. Part of the rod structure of flagellar basal body.</text>
</comment>
<keyword evidence="9" id="KW-0966">Cell projection</keyword>
<dbReference type="Pfam" id="PF00460">
    <property type="entry name" value="Flg_bb_rod"/>
    <property type="match status" value="1"/>
</dbReference>
<dbReference type="NCBIfam" id="TIGR01396">
    <property type="entry name" value="FlgB"/>
    <property type="match status" value="1"/>
</dbReference>
<keyword evidence="4 7" id="KW-0975">Bacterial flagellum</keyword>
<keyword evidence="9" id="KW-0969">Cilium</keyword>
<comment type="similarity">
    <text evidence="2 7">Belongs to the flagella basal body rod proteins family.</text>
</comment>
<dbReference type="PIRSF" id="PIRSF002889">
    <property type="entry name" value="Rod_FlgB"/>
    <property type="match status" value="1"/>
</dbReference>
<reference evidence="9 10" key="1">
    <citation type="submission" date="2017-08" db="EMBL/GenBank/DDBJ databases">
        <title>Draft Genome Sequence of Loktanella cinnabarina Strain XM1, Isolated from Coastal Surface Water.</title>
        <authorList>
            <person name="Ma R."/>
            <person name="Wang J."/>
            <person name="Wang Q."/>
            <person name="Ma Z."/>
            <person name="Li J."/>
            <person name="Chen L."/>
        </authorList>
    </citation>
    <scope>NUCLEOTIDE SEQUENCE [LARGE SCALE GENOMIC DNA]</scope>
    <source>
        <strain evidence="9 10">XM1</strain>
    </source>
</reference>
<comment type="subunit">
    <text evidence="6">The basal body constitutes a major portion of the flagellar organelle and consists of a number of rings mounted on a central rod. In Gram-negative bacteria, at least four rings, L, P, S and M are present, whereas Gram-positive bacteria lack the L and P rings. The rod consists of about 26 subunits of FlgG in the distal portion, and FlgB, FlgC and FlgF build up the proximal portion of the rod with about 6 subunits each. Rod assembly occurs by export via the flagellum-specific pathway of its constituent proteins and by their incorporation into the rod structure in the probable order of FlgB, FlgC, FlgF and FlgG. Another protein, FliE, also assembles onto the stable rod structure.</text>
</comment>
<evidence type="ECO:0000259" key="8">
    <source>
        <dbReference type="Pfam" id="PF00460"/>
    </source>
</evidence>
<keyword evidence="9" id="KW-0282">Flagellum</keyword>
<evidence type="ECO:0000256" key="1">
    <source>
        <dbReference type="ARBA" id="ARBA00004117"/>
    </source>
</evidence>